<name>W0GM09_9MOLU</name>
<dbReference type="Proteomes" id="UP000019260">
    <property type="component" value="Chromosome"/>
</dbReference>
<keyword evidence="2" id="KW-1185">Reference proteome</keyword>
<dbReference type="KEGG" id="smia:P344_05355"/>
<dbReference type="PATRIC" id="fig|838561.3.peg.1028"/>
<protein>
    <submittedName>
        <fullName evidence="1">Uncharacterized protein</fullName>
    </submittedName>
</protein>
<sequence length="68" mass="7649">MDVHSLYQVNFNGTINQKLATYKAPVINIFQLSPDTLLIQINDGSIYVTDLKGTIKKLLLMIELKGKI</sequence>
<evidence type="ECO:0000313" key="1">
    <source>
        <dbReference type="EMBL" id="AHI58392.1"/>
    </source>
</evidence>
<evidence type="ECO:0000313" key="2">
    <source>
        <dbReference type="Proteomes" id="UP000019260"/>
    </source>
</evidence>
<dbReference type="HOGENOM" id="CLU_2791881_0_0_14"/>
<accession>W0GM09</accession>
<dbReference type="AlphaFoldDB" id="W0GM09"/>
<proteinExistence type="predicted"/>
<dbReference type="KEGG" id="smir:SMM_0900"/>
<dbReference type="RefSeq" id="WP_025317645.1">
    <property type="nucleotide sequence ID" value="NZ_CP002082.1"/>
</dbReference>
<dbReference type="STRING" id="838561.P344_05355"/>
<reference evidence="1 2" key="1">
    <citation type="submission" date="2013-09" db="EMBL/GenBank/DDBJ databases">
        <title>Complete genome sequence of Spiroplasma mirum suckling mouse cataract agent.</title>
        <authorList>
            <person name="Landry C.A."/>
            <person name="Bastian F.O."/>
            <person name="Thune R.L."/>
        </authorList>
    </citation>
    <scope>NUCLEOTIDE SEQUENCE [LARGE SCALE GENOMIC DNA]</scope>
    <source>
        <strain evidence="1 2">SMCA</strain>
    </source>
</reference>
<organism evidence="1 2">
    <name type="scientific">Spiroplasma mirum ATCC 29335</name>
    <dbReference type="NCBI Taxonomy" id="838561"/>
    <lineage>
        <taxon>Bacteria</taxon>
        <taxon>Bacillati</taxon>
        <taxon>Mycoplasmatota</taxon>
        <taxon>Mollicutes</taxon>
        <taxon>Entomoplasmatales</taxon>
        <taxon>Spiroplasmataceae</taxon>
        <taxon>Spiroplasma</taxon>
    </lineage>
</organism>
<dbReference type="EMBL" id="CP006720">
    <property type="protein sequence ID" value="AHI58392.1"/>
    <property type="molecule type" value="Genomic_DNA"/>
</dbReference>
<gene>
    <name evidence="1" type="ORF">P344_05355</name>
</gene>